<dbReference type="Proteomes" id="UP001314170">
    <property type="component" value="Unassembled WGS sequence"/>
</dbReference>
<dbReference type="AlphaFoldDB" id="A0AAV1QPR5"/>
<evidence type="ECO:0000313" key="1">
    <source>
        <dbReference type="EMBL" id="CAK7322462.1"/>
    </source>
</evidence>
<comment type="caution">
    <text evidence="1">The sequence shown here is derived from an EMBL/GenBank/DDBJ whole genome shotgun (WGS) entry which is preliminary data.</text>
</comment>
<name>A0AAV1QPR5_9ROSI</name>
<evidence type="ECO:0000313" key="2">
    <source>
        <dbReference type="Proteomes" id="UP001314170"/>
    </source>
</evidence>
<sequence length="208" mass="22964">MSALDDRIKAKEGYSIEEVERVLHLGLLCAHPNANVRPTMRQAVKVLEGLSEAIEPQEGVEVHLLDEIRTNGMWSRHYQNSASRSHPTMNDVFKTLSSSSIPLSSSDIITEGRPVVAGIAQLGERQTEDLKVACSIHAHRIMYGRATHQTFVVHVAGIAQLGERQTEDLKVADGGPSLAHHQKMMDQAHQYIGHHPILWPSGWGDSSD</sequence>
<protein>
    <submittedName>
        <fullName evidence="1">Uncharacterized protein</fullName>
    </submittedName>
</protein>
<keyword evidence="2" id="KW-1185">Reference proteome</keyword>
<dbReference type="EMBL" id="CAWUPB010000026">
    <property type="protein sequence ID" value="CAK7322462.1"/>
    <property type="molecule type" value="Genomic_DNA"/>
</dbReference>
<reference evidence="1 2" key="1">
    <citation type="submission" date="2024-01" db="EMBL/GenBank/DDBJ databases">
        <authorList>
            <person name="Waweru B."/>
        </authorList>
    </citation>
    <scope>NUCLEOTIDE SEQUENCE [LARGE SCALE GENOMIC DNA]</scope>
</reference>
<gene>
    <name evidence="1" type="ORF">DCAF_LOCUS71</name>
</gene>
<organism evidence="1 2">
    <name type="scientific">Dovyalis caffra</name>
    <dbReference type="NCBI Taxonomy" id="77055"/>
    <lineage>
        <taxon>Eukaryota</taxon>
        <taxon>Viridiplantae</taxon>
        <taxon>Streptophyta</taxon>
        <taxon>Embryophyta</taxon>
        <taxon>Tracheophyta</taxon>
        <taxon>Spermatophyta</taxon>
        <taxon>Magnoliopsida</taxon>
        <taxon>eudicotyledons</taxon>
        <taxon>Gunneridae</taxon>
        <taxon>Pentapetalae</taxon>
        <taxon>rosids</taxon>
        <taxon>fabids</taxon>
        <taxon>Malpighiales</taxon>
        <taxon>Salicaceae</taxon>
        <taxon>Flacourtieae</taxon>
        <taxon>Dovyalis</taxon>
    </lineage>
</organism>
<accession>A0AAV1QPR5</accession>
<proteinExistence type="predicted"/>